<proteinExistence type="predicted"/>
<reference evidence="10" key="1">
    <citation type="submission" date="2020-12" db="EMBL/GenBank/DDBJ databases">
        <title>WGS assembly of Carya illinoinensis cv. Pawnee.</title>
        <authorList>
            <person name="Platts A."/>
            <person name="Shu S."/>
            <person name="Wright S."/>
            <person name="Barry K."/>
            <person name="Edger P."/>
            <person name="Pires J.C."/>
            <person name="Schmutz J."/>
        </authorList>
    </citation>
    <scope>NUCLEOTIDE SEQUENCE</scope>
    <source>
        <tissue evidence="10">Leaf</tissue>
    </source>
</reference>
<name>A0A8T1N7R2_CARIL</name>
<evidence type="ECO:0000259" key="9">
    <source>
        <dbReference type="PROSITE" id="PS51294"/>
    </source>
</evidence>
<dbReference type="Proteomes" id="UP000811609">
    <property type="component" value="Chromosome 15"/>
</dbReference>
<protein>
    <submittedName>
        <fullName evidence="10">Uncharacterized protein</fullName>
    </submittedName>
</protein>
<feature type="region of interest" description="Disordered" evidence="6">
    <location>
        <begin position="403"/>
        <end position="441"/>
    </location>
</feature>
<dbReference type="GO" id="GO:0003677">
    <property type="term" value="F:DNA binding"/>
    <property type="evidence" value="ECO:0007669"/>
    <property type="project" value="UniProtKB-KW"/>
</dbReference>
<dbReference type="FunFam" id="1.10.10.60:FF:000023">
    <property type="entry name" value="protein REVEILLE 6 isoform X1"/>
    <property type="match status" value="1"/>
</dbReference>
<feature type="region of interest" description="Disordered" evidence="6">
    <location>
        <begin position="113"/>
        <end position="163"/>
    </location>
</feature>
<evidence type="ECO:0000259" key="7">
    <source>
        <dbReference type="PROSITE" id="PS50090"/>
    </source>
</evidence>
<dbReference type="CDD" id="cd00167">
    <property type="entry name" value="SANT"/>
    <property type="match status" value="1"/>
</dbReference>
<evidence type="ECO:0000256" key="3">
    <source>
        <dbReference type="ARBA" id="ARBA00023125"/>
    </source>
</evidence>
<feature type="region of interest" description="Disordered" evidence="6">
    <location>
        <begin position="459"/>
        <end position="479"/>
    </location>
</feature>
<keyword evidence="2" id="KW-0805">Transcription regulation</keyword>
<dbReference type="PROSITE" id="PS51293">
    <property type="entry name" value="SANT"/>
    <property type="match status" value="1"/>
</dbReference>
<evidence type="ECO:0000256" key="5">
    <source>
        <dbReference type="ARBA" id="ARBA00023242"/>
    </source>
</evidence>
<comment type="subcellular location">
    <subcellularLocation>
        <location evidence="1">Nucleus</location>
    </subcellularLocation>
</comment>
<dbReference type="InterPro" id="IPR017930">
    <property type="entry name" value="Myb_dom"/>
</dbReference>
<dbReference type="GO" id="GO:0010468">
    <property type="term" value="P:regulation of gene expression"/>
    <property type="evidence" value="ECO:0007669"/>
    <property type="project" value="UniProtKB-ARBA"/>
</dbReference>
<organism evidence="10 11">
    <name type="scientific">Carya illinoinensis</name>
    <name type="common">Pecan</name>
    <dbReference type="NCBI Taxonomy" id="32201"/>
    <lineage>
        <taxon>Eukaryota</taxon>
        <taxon>Viridiplantae</taxon>
        <taxon>Streptophyta</taxon>
        <taxon>Embryophyta</taxon>
        <taxon>Tracheophyta</taxon>
        <taxon>Spermatophyta</taxon>
        <taxon>Magnoliopsida</taxon>
        <taxon>eudicotyledons</taxon>
        <taxon>Gunneridae</taxon>
        <taxon>Pentapetalae</taxon>
        <taxon>rosids</taxon>
        <taxon>fabids</taxon>
        <taxon>Fagales</taxon>
        <taxon>Juglandaceae</taxon>
        <taxon>Carya</taxon>
    </lineage>
</organism>
<dbReference type="GO" id="GO:0005634">
    <property type="term" value="C:nucleus"/>
    <property type="evidence" value="ECO:0007669"/>
    <property type="project" value="UniProtKB-SubCell"/>
</dbReference>
<feature type="compositionally biased region" description="Basic and acidic residues" evidence="6">
    <location>
        <begin position="418"/>
        <end position="432"/>
    </location>
</feature>
<evidence type="ECO:0000313" key="11">
    <source>
        <dbReference type="Proteomes" id="UP000811609"/>
    </source>
</evidence>
<evidence type="ECO:0000256" key="6">
    <source>
        <dbReference type="SAM" id="MobiDB-lite"/>
    </source>
</evidence>
<dbReference type="PROSITE" id="PS51294">
    <property type="entry name" value="HTH_MYB"/>
    <property type="match status" value="1"/>
</dbReference>
<dbReference type="InterPro" id="IPR006447">
    <property type="entry name" value="Myb_dom_plants"/>
</dbReference>
<feature type="domain" description="Myb-like" evidence="7">
    <location>
        <begin position="56"/>
        <end position="102"/>
    </location>
</feature>
<gene>
    <name evidence="10" type="ORF">CIPAW_15G151000</name>
</gene>
<dbReference type="PANTHER" id="PTHR12802:SF175">
    <property type="entry name" value="PROTEIN REVEILLE 2"/>
    <property type="match status" value="1"/>
</dbReference>
<dbReference type="SMART" id="SM00717">
    <property type="entry name" value="SANT"/>
    <property type="match status" value="1"/>
</dbReference>
<feature type="domain" description="HTH myb-type" evidence="9">
    <location>
        <begin position="52"/>
        <end position="106"/>
    </location>
</feature>
<dbReference type="PANTHER" id="PTHR12802">
    <property type="entry name" value="SWI/SNF COMPLEX-RELATED"/>
    <property type="match status" value="1"/>
</dbReference>
<accession>A0A8T1N7R2</accession>
<keyword evidence="4" id="KW-0804">Transcription</keyword>
<dbReference type="PROSITE" id="PS50090">
    <property type="entry name" value="MYB_LIKE"/>
    <property type="match status" value="1"/>
</dbReference>
<sequence>MAVQQQNVMSNLSVMPCNYRSDGAAWSEMVVQKEDTGSFGNYNALKVRKPYTIVKQREKWTEEEHQKFIEALRLFGRGWRQIEAHVGSKTAVQIRSHAQKFFSKVVRASSSSIENSIEPVTIPPPRPKKKPSHPYPRKSLDSPNGISLTNQTEGSPLPNLLVAKKGTKSPTSVLSAAGSDSLESAASEQQIACSSPTSCATDMQSISFSPVEKAKAHMTSNSTIQEEKASFSSTLEGFSSMKFDLASKGTLSTKGDEAAGEPVTSIKLFGRTVVVTDSRKPCSPGTGNTESLISNIRVENSAVDKEDFVKRSPSAQLDVHLSLEIDNCKSKLLPCQTPVKSVEHLKENTNSVEANPCVPLPWWSLHQGPSFCYFPSYNQTSVQVPTDSYVEVDTIEGEVMKERSCTSSNSASVNEVENGDKNSDAVDSESQKPLRKGRISPCNSMRGFVPYKRCQAQRDTNSSMVDMDEREGQRARVCS</sequence>
<dbReference type="EMBL" id="CM031823">
    <property type="protein sequence ID" value="KAG6627756.1"/>
    <property type="molecule type" value="Genomic_DNA"/>
</dbReference>
<evidence type="ECO:0000256" key="4">
    <source>
        <dbReference type="ARBA" id="ARBA00023163"/>
    </source>
</evidence>
<keyword evidence="11" id="KW-1185">Reference proteome</keyword>
<keyword evidence="5" id="KW-0539">Nucleus</keyword>
<comment type="caution">
    <text evidence="10">The sequence shown here is derived from an EMBL/GenBank/DDBJ whole genome shotgun (WGS) entry which is preliminary data.</text>
</comment>
<feature type="compositionally biased region" description="Polar residues" evidence="6">
    <location>
        <begin position="141"/>
        <end position="154"/>
    </location>
</feature>
<dbReference type="AlphaFoldDB" id="A0A8T1N7R2"/>
<feature type="compositionally biased region" description="Basic residues" evidence="6">
    <location>
        <begin position="126"/>
        <end position="136"/>
    </location>
</feature>
<evidence type="ECO:0000256" key="1">
    <source>
        <dbReference type="ARBA" id="ARBA00004123"/>
    </source>
</evidence>
<dbReference type="Pfam" id="PF00249">
    <property type="entry name" value="Myb_DNA-binding"/>
    <property type="match status" value="1"/>
</dbReference>
<evidence type="ECO:0000256" key="2">
    <source>
        <dbReference type="ARBA" id="ARBA00023015"/>
    </source>
</evidence>
<feature type="compositionally biased region" description="Basic and acidic residues" evidence="6">
    <location>
        <begin position="470"/>
        <end position="479"/>
    </location>
</feature>
<evidence type="ECO:0000313" key="10">
    <source>
        <dbReference type="EMBL" id="KAG6627756.1"/>
    </source>
</evidence>
<feature type="compositionally biased region" description="Low complexity" evidence="6">
    <location>
        <begin position="407"/>
        <end position="416"/>
    </location>
</feature>
<keyword evidence="3" id="KW-0238">DNA-binding</keyword>
<dbReference type="InterPro" id="IPR001005">
    <property type="entry name" value="SANT/Myb"/>
</dbReference>
<dbReference type="InterPro" id="IPR017884">
    <property type="entry name" value="SANT_dom"/>
</dbReference>
<evidence type="ECO:0000259" key="8">
    <source>
        <dbReference type="PROSITE" id="PS51293"/>
    </source>
</evidence>
<feature type="domain" description="SANT" evidence="8">
    <location>
        <begin position="55"/>
        <end position="106"/>
    </location>
</feature>
<dbReference type="NCBIfam" id="TIGR01557">
    <property type="entry name" value="myb_SHAQKYF"/>
    <property type="match status" value="1"/>
</dbReference>